<reference evidence="1" key="1">
    <citation type="submission" date="2023-06" db="EMBL/GenBank/DDBJ databases">
        <authorList>
            <person name="Delattre M."/>
        </authorList>
    </citation>
    <scope>NUCLEOTIDE SEQUENCE</scope>
    <source>
        <strain evidence="1">AF72</strain>
    </source>
</reference>
<feature type="non-terminal residue" evidence="1">
    <location>
        <position position="210"/>
    </location>
</feature>
<dbReference type="AlphaFoldDB" id="A0AA36CGW8"/>
<dbReference type="EMBL" id="CATQJA010001592">
    <property type="protein sequence ID" value="CAJ0567875.1"/>
    <property type="molecule type" value="Genomic_DNA"/>
</dbReference>
<dbReference type="Proteomes" id="UP001177023">
    <property type="component" value="Unassembled WGS sequence"/>
</dbReference>
<evidence type="ECO:0000313" key="1">
    <source>
        <dbReference type="EMBL" id="CAJ0567875.1"/>
    </source>
</evidence>
<keyword evidence="2" id="KW-1185">Reference proteome</keyword>
<name>A0AA36CGW8_9BILA</name>
<sequence length="210" mass="24242">MPDPVEPLLKLEGRVSKANINKQVRDGDWWYSVHLNIRDAMNTWHLKLWVSHLQIKIITALRGKTVRFLAYYCPHFWENGLPPMVATLDGPGYSTIRFGCLDTVQNAVHNGGEAADESLDFTFTLKFKDDLAPGEVENTVKRFYLLENVLTGRQMVLSMYWHATCIDQEPVIKEGKIYKAFYVGHYGNNTVRMIYSNHSEIYEWGNIPEE</sequence>
<gene>
    <name evidence="1" type="ORF">MSPICULIGERA_LOCUS6408</name>
</gene>
<organism evidence="1 2">
    <name type="scientific">Mesorhabditis spiculigera</name>
    <dbReference type="NCBI Taxonomy" id="96644"/>
    <lineage>
        <taxon>Eukaryota</taxon>
        <taxon>Metazoa</taxon>
        <taxon>Ecdysozoa</taxon>
        <taxon>Nematoda</taxon>
        <taxon>Chromadorea</taxon>
        <taxon>Rhabditida</taxon>
        <taxon>Rhabditina</taxon>
        <taxon>Rhabditomorpha</taxon>
        <taxon>Rhabditoidea</taxon>
        <taxon>Rhabditidae</taxon>
        <taxon>Mesorhabditinae</taxon>
        <taxon>Mesorhabditis</taxon>
    </lineage>
</organism>
<accession>A0AA36CGW8</accession>
<evidence type="ECO:0000313" key="2">
    <source>
        <dbReference type="Proteomes" id="UP001177023"/>
    </source>
</evidence>
<comment type="caution">
    <text evidence="1">The sequence shown here is derived from an EMBL/GenBank/DDBJ whole genome shotgun (WGS) entry which is preliminary data.</text>
</comment>
<proteinExistence type="predicted"/>
<protein>
    <submittedName>
        <fullName evidence="1">Uncharacterized protein</fullName>
    </submittedName>
</protein>